<feature type="signal peptide" evidence="2">
    <location>
        <begin position="1"/>
        <end position="26"/>
    </location>
</feature>
<feature type="region of interest" description="Disordered" evidence="1">
    <location>
        <begin position="37"/>
        <end position="81"/>
    </location>
</feature>
<evidence type="ECO:0000256" key="1">
    <source>
        <dbReference type="SAM" id="MobiDB-lite"/>
    </source>
</evidence>
<evidence type="ECO:0000313" key="3">
    <source>
        <dbReference type="EMBL" id="MDD1146775.1"/>
    </source>
</evidence>
<dbReference type="EMBL" id="JAMDGR010000001">
    <property type="protein sequence ID" value="MDD1146775.1"/>
    <property type="molecule type" value="Genomic_DNA"/>
</dbReference>
<dbReference type="RefSeq" id="WP_170001157.1">
    <property type="nucleotide sequence ID" value="NZ_CP149586.1"/>
</dbReference>
<organism evidence="3 4">
    <name type="scientific">Pseudomonas idahonensis</name>
    <dbReference type="NCBI Taxonomy" id="2942628"/>
    <lineage>
        <taxon>Bacteria</taxon>
        <taxon>Pseudomonadati</taxon>
        <taxon>Pseudomonadota</taxon>
        <taxon>Gammaproteobacteria</taxon>
        <taxon>Pseudomonadales</taxon>
        <taxon>Pseudomonadaceae</taxon>
        <taxon>Pseudomonas</taxon>
    </lineage>
</organism>
<evidence type="ECO:0000256" key="2">
    <source>
        <dbReference type="SAM" id="SignalP"/>
    </source>
</evidence>
<comment type="caution">
    <text evidence="3">The sequence shown here is derived from an EMBL/GenBank/DDBJ whole genome shotgun (WGS) entry which is preliminary data.</text>
</comment>
<name>A0ABT5PXX0_9PSED</name>
<reference evidence="3 4" key="1">
    <citation type="submission" date="2022-05" db="EMBL/GenBank/DDBJ databases">
        <title>Novel Pseudomonas spp. Isolated from a Rainbow Trout Aquaculture Facility.</title>
        <authorList>
            <person name="Testerman T."/>
            <person name="Graf J."/>
        </authorList>
    </citation>
    <scope>NUCLEOTIDE SEQUENCE [LARGE SCALE GENOMIC DNA]</scope>
    <source>
        <strain evidence="3 4">ID357</strain>
    </source>
</reference>
<keyword evidence="4" id="KW-1185">Reference proteome</keyword>
<accession>A0ABT5PXX0</accession>
<feature type="compositionally biased region" description="Acidic residues" evidence="1">
    <location>
        <begin position="65"/>
        <end position="81"/>
    </location>
</feature>
<gene>
    <name evidence="3" type="ORF">M5G25_00685</name>
</gene>
<feature type="chain" id="PRO_5045486187" evidence="2">
    <location>
        <begin position="27"/>
        <end position="81"/>
    </location>
</feature>
<evidence type="ECO:0000313" key="4">
    <source>
        <dbReference type="Proteomes" id="UP001217610"/>
    </source>
</evidence>
<dbReference type="Proteomes" id="UP001217610">
    <property type="component" value="Unassembled WGS sequence"/>
</dbReference>
<protein>
    <submittedName>
        <fullName evidence="3">Uncharacterized protein</fullName>
    </submittedName>
</protein>
<sequence>MNIFQRTLLLIKVLVMLSLGTSAAWAHNLLEVKEPGFSSTIGEPEQMLAQSESEPGDEGQGGSSGDDDQTTDDDDEGDSQS</sequence>
<proteinExistence type="predicted"/>
<keyword evidence="2" id="KW-0732">Signal</keyword>